<organism evidence="2 3">
    <name type="scientific">Periconia macrospinosa</name>
    <dbReference type="NCBI Taxonomy" id="97972"/>
    <lineage>
        <taxon>Eukaryota</taxon>
        <taxon>Fungi</taxon>
        <taxon>Dikarya</taxon>
        <taxon>Ascomycota</taxon>
        <taxon>Pezizomycotina</taxon>
        <taxon>Dothideomycetes</taxon>
        <taxon>Pleosporomycetidae</taxon>
        <taxon>Pleosporales</taxon>
        <taxon>Massarineae</taxon>
        <taxon>Periconiaceae</taxon>
        <taxon>Periconia</taxon>
    </lineage>
</organism>
<evidence type="ECO:0000313" key="2">
    <source>
        <dbReference type="EMBL" id="PVI06387.1"/>
    </source>
</evidence>
<feature type="transmembrane region" description="Helical" evidence="1">
    <location>
        <begin position="108"/>
        <end position="130"/>
    </location>
</feature>
<evidence type="ECO:0000256" key="1">
    <source>
        <dbReference type="SAM" id="Phobius"/>
    </source>
</evidence>
<dbReference type="EMBL" id="KZ805309">
    <property type="protein sequence ID" value="PVI06387.1"/>
    <property type="molecule type" value="Genomic_DNA"/>
</dbReference>
<protein>
    <submittedName>
        <fullName evidence="2">Uncharacterized protein</fullName>
    </submittedName>
</protein>
<proteinExistence type="predicted"/>
<keyword evidence="1" id="KW-0472">Membrane</keyword>
<keyword evidence="3" id="KW-1185">Reference proteome</keyword>
<evidence type="ECO:0000313" key="3">
    <source>
        <dbReference type="Proteomes" id="UP000244855"/>
    </source>
</evidence>
<sequence>MEHILLETNCHHVVNFTTSTPIFQFLSWKVVSAGKLAKELLSTDAHPWMLDVRGMLVLYTQSFFRLFDPKHLYHHPPISPRWKVALPIVMSLSARGGKGMAIMGITEAIAWFKVYHIIILSVAWFIQMALK</sequence>
<keyword evidence="1" id="KW-0812">Transmembrane</keyword>
<name>A0A2V1E756_9PLEO</name>
<gene>
    <name evidence="2" type="ORF">DM02DRAFT_16745</name>
</gene>
<accession>A0A2V1E756</accession>
<keyword evidence="1" id="KW-1133">Transmembrane helix</keyword>
<reference evidence="2 3" key="1">
    <citation type="journal article" date="2018" name="Sci. Rep.">
        <title>Comparative genomics provides insights into the lifestyle and reveals functional heterogeneity of dark septate endophytic fungi.</title>
        <authorList>
            <person name="Knapp D.G."/>
            <person name="Nemeth J.B."/>
            <person name="Barry K."/>
            <person name="Hainaut M."/>
            <person name="Henrissat B."/>
            <person name="Johnson J."/>
            <person name="Kuo A."/>
            <person name="Lim J.H.P."/>
            <person name="Lipzen A."/>
            <person name="Nolan M."/>
            <person name="Ohm R.A."/>
            <person name="Tamas L."/>
            <person name="Grigoriev I.V."/>
            <person name="Spatafora J.W."/>
            <person name="Nagy L.G."/>
            <person name="Kovacs G.M."/>
        </authorList>
    </citation>
    <scope>NUCLEOTIDE SEQUENCE [LARGE SCALE GENOMIC DNA]</scope>
    <source>
        <strain evidence="2 3">DSE2036</strain>
    </source>
</reference>
<dbReference type="Proteomes" id="UP000244855">
    <property type="component" value="Unassembled WGS sequence"/>
</dbReference>
<dbReference type="AlphaFoldDB" id="A0A2V1E756"/>